<dbReference type="InParanoid" id="A0A7E5VEC8"/>
<dbReference type="EC" id="3.1.3.16" evidence="3"/>
<evidence type="ECO:0000256" key="3">
    <source>
        <dbReference type="RuleBase" id="RU004273"/>
    </source>
</evidence>
<dbReference type="SMART" id="SM00156">
    <property type="entry name" value="PP2Ac"/>
    <property type="match status" value="1"/>
</dbReference>
<dbReference type="Gene3D" id="1.10.238.10">
    <property type="entry name" value="EF-hand"/>
    <property type="match status" value="1"/>
</dbReference>
<keyword evidence="3" id="KW-0378">Hydrolase</keyword>
<dbReference type="GO" id="GO:0005509">
    <property type="term" value="F:calcium ion binding"/>
    <property type="evidence" value="ECO:0007669"/>
    <property type="project" value="InterPro"/>
</dbReference>
<dbReference type="PROSITE" id="PS00018">
    <property type="entry name" value="EF_HAND_1"/>
    <property type="match status" value="1"/>
</dbReference>
<dbReference type="GO" id="GO:0005634">
    <property type="term" value="C:nucleus"/>
    <property type="evidence" value="ECO:0007669"/>
    <property type="project" value="TreeGrafter"/>
</dbReference>
<feature type="domain" description="EF-hand" evidence="5">
    <location>
        <begin position="286"/>
        <end position="321"/>
    </location>
</feature>
<dbReference type="Proteomes" id="UP000322000">
    <property type="component" value="Chromosome 4"/>
</dbReference>
<dbReference type="SUPFAM" id="SSF56300">
    <property type="entry name" value="Metallo-dependent phosphatases"/>
    <property type="match status" value="1"/>
</dbReference>
<dbReference type="Pfam" id="PF00149">
    <property type="entry name" value="Metallophos"/>
    <property type="match status" value="1"/>
</dbReference>
<evidence type="ECO:0000313" key="7">
    <source>
        <dbReference type="RefSeq" id="XP_026726653.1"/>
    </source>
</evidence>
<dbReference type="PANTHER" id="PTHR11668">
    <property type="entry name" value="SERINE/THREONINE PROTEIN PHOSPHATASE"/>
    <property type="match status" value="1"/>
</dbReference>
<feature type="compositionally biased region" description="Polar residues" evidence="4">
    <location>
        <begin position="399"/>
        <end position="412"/>
    </location>
</feature>
<dbReference type="InterPro" id="IPR002048">
    <property type="entry name" value="EF_hand_dom"/>
</dbReference>
<feature type="compositionally biased region" description="Low complexity" evidence="4">
    <location>
        <begin position="422"/>
        <end position="436"/>
    </location>
</feature>
<dbReference type="InterPro" id="IPR050341">
    <property type="entry name" value="PP1_catalytic_subunit"/>
</dbReference>
<feature type="region of interest" description="Disordered" evidence="4">
    <location>
        <begin position="397"/>
        <end position="449"/>
    </location>
</feature>
<dbReference type="InterPro" id="IPR029052">
    <property type="entry name" value="Metallo-depent_PP-like"/>
</dbReference>
<name>A0A7E5VEC8_TRINI</name>
<dbReference type="RefSeq" id="XP_026726653.1">
    <property type="nucleotide sequence ID" value="XM_026870852.1"/>
</dbReference>
<evidence type="ECO:0000256" key="1">
    <source>
        <dbReference type="ARBA" id="ARBA00008294"/>
    </source>
</evidence>
<dbReference type="GeneID" id="113493059"/>
<reference evidence="7" key="1">
    <citation type="submission" date="2025-08" db="UniProtKB">
        <authorList>
            <consortium name="RefSeq"/>
        </authorList>
    </citation>
    <scope>IDENTIFICATION</scope>
</reference>
<dbReference type="PANTHER" id="PTHR11668:SF496">
    <property type="entry name" value="SERINE_THREONINE-PROTEIN PHOSPHATASE"/>
    <property type="match status" value="1"/>
</dbReference>
<dbReference type="InterPro" id="IPR006186">
    <property type="entry name" value="Ser/Thr-sp_prot-phosphatase"/>
</dbReference>
<keyword evidence="2" id="KW-0106">Calcium</keyword>
<keyword evidence="6" id="KW-1185">Reference proteome</keyword>
<evidence type="ECO:0000256" key="4">
    <source>
        <dbReference type="SAM" id="MobiDB-lite"/>
    </source>
</evidence>
<dbReference type="AlphaFoldDB" id="A0A7E5VEC8"/>
<dbReference type="InterPro" id="IPR004843">
    <property type="entry name" value="Calcineurin-like_PHP"/>
</dbReference>
<proteinExistence type="inferred from homology"/>
<dbReference type="OrthoDB" id="256429at2759"/>
<comment type="similarity">
    <text evidence="1 3">Belongs to the PPP phosphatase family.</text>
</comment>
<sequence>MLRQKKLSMFKNYKDIGDVVSLLVYCPNDRSYLLTKEASGELWIPSSKCEKSCWKITASKIHNELFGIDTISACHPLRVYKIWLPNHTLQCVYHAVYKVTVKSDYRKRLKFKSGMRNRLQWINTADLERQRAHSNLRSPEIAVFALMAIGDNVKDSEIMVNLQELDSGTLVEICEENVIIGSGCLADAASGAVAMMTPNVQLLTAAGYSIEDQVRMYREFVLMVYPAIYMSVSVFSQFMIDLGWQRTQCPSLFRAADVTGRGGLSFLELMLWTAALEPSTQHSGVAADIRCRYIFRYFDNNRDQKLEYVEFKELVAAARAARQLPIDALSVARDADVCLRQLGLQPNSQLPLAEFLRGISELRLRGTSSLLRAPRGISSYLADLQNRDRDQVVAGLKRTTLSANSNKTQGSANGEERSAKNSGTAPAASGGPAEGTRASGGPRASGGLQAACHTARPDYCVAVFTVRMRRRPPNEMLELNNFDVLYPEDAVSPSTARLMVAAVQSFDVLGPSSVPVEALAAVHYFASTIEKPQRRPSGGSMLHMSKQAWSWTLPSEEVAMGSLLLRLAEAVRPICAKEPRLLRLASPVYAVGDLHGNLSALLSMESALWPGGLALAAARILFLGDYVDRGAHGTELMAYLLAAKLQRPEAVLMVRGNHETRDIQKMFTFYNECIMKYGDSEGNKIWTAINNVFDVLPLAAVVDEKVFCCHGGIPPPWVCPLITAIDKIPVPLTKPAEQSSIAWELLWNDPIKPNKMTATLQLELASNEGFAANAKRGTGHVFDQNALDRFLLANQLSHVVRAHEMHQSGFMCQLRGRLISVFSSYRYCGGSNDSGVALLEGGKLRLLRVNAD</sequence>
<dbReference type="PRINTS" id="PR00114">
    <property type="entry name" value="STPHPHTASE"/>
</dbReference>
<dbReference type="InterPro" id="IPR018247">
    <property type="entry name" value="EF_Hand_1_Ca_BS"/>
</dbReference>
<evidence type="ECO:0000313" key="6">
    <source>
        <dbReference type="Proteomes" id="UP000322000"/>
    </source>
</evidence>
<organism evidence="6 7">
    <name type="scientific">Trichoplusia ni</name>
    <name type="common">Cabbage looper</name>
    <dbReference type="NCBI Taxonomy" id="7111"/>
    <lineage>
        <taxon>Eukaryota</taxon>
        <taxon>Metazoa</taxon>
        <taxon>Ecdysozoa</taxon>
        <taxon>Arthropoda</taxon>
        <taxon>Hexapoda</taxon>
        <taxon>Insecta</taxon>
        <taxon>Pterygota</taxon>
        <taxon>Neoptera</taxon>
        <taxon>Endopterygota</taxon>
        <taxon>Lepidoptera</taxon>
        <taxon>Glossata</taxon>
        <taxon>Ditrysia</taxon>
        <taxon>Noctuoidea</taxon>
        <taxon>Noctuidae</taxon>
        <taxon>Plusiinae</taxon>
        <taxon>Trichoplusia</taxon>
    </lineage>
</organism>
<dbReference type="CDD" id="cd00144">
    <property type="entry name" value="MPP_PPP_family"/>
    <property type="match status" value="1"/>
</dbReference>
<gene>
    <name evidence="7" type="primary">LOC113493059</name>
</gene>
<dbReference type="KEGG" id="tnl:113493059"/>
<comment type="catalytic activity">
    <reaction evidence="3">
        <text>O-phospho-L-threonyl-[protein] + H2O = L-threonyl-[protein] + phosphate</text>
        <dbReference type="Rhea" id="RHEA:47004"/>
        <dbReference type="Rhea" id="RHEA-COMP:11060"/>
        <dbReference type="Rhea" id="RHEA-COMP:11605"/>
        <dbReference type="ChEBI" id="CHEBI:15377"/>
        <dbReference type="ChEBI" id="CHEBI:30013"/>
        <dbReference type="ChEBI" id="CHEBI:43474"/>
        <dbReference type="ChEBI" id="CHEBI:61977"/>
        <dbReference type="EC" id="3.1.3.16"/>
    </reaction>
</comment>
<dbReference type="Gene3D" id="3.60.21.10">
    <property type="match status" value="1"/>
</dbReference>
<dbReference type="PROSITE" id="PS50222">
    <property type="entry name" value="EF_HAND_2"/>
    <property type="match status" value="1"/>
</dbReference>
<dbReference type="SUPFAM" id="SSF47473">
    <property type="entry name" value="EF-hand"/>
    <property type="match status" value="1"/>
</dbReference>
<evidence type="ECO:0000256" key="2">
    <source>
        <dbReference type="ARBA" id="ARBA00022837"/>
    </source>
</evidence>
<dbReference type="InterPro" id="IPR011992">
    <property type="entry name" value="EF-hand-dom_pair"/>
</dbReference>
<dbReference type="GO" id="GO:0004722">
    <property type="term" value="F:protein serine/threonine phosphatase activity"/>
    <property type="evidence" value="ECO:0007669"/>
    <property type="project" value="UniProtKB-EC"/>
</dbReference>
<dbReference type="GO" id="GO:0005737">
    <property type="term" value="C:cytoplasm"/>
    <property type="evidence" value="ECO:0007669"/>
    <property type="project" value="TreeGrafter"/>
</dbReference>
<protein>
    <recommendedName>
        <fullName evidence="3">Serine/threonine-protein phosphatase</fullName>
        <ecNumber evidence="3">3.1.3.16</ecNumber>
    </recommendedName>
</protein>
<accession>A0A7E5VEC8</accession>
<dbReference type="PROSITE" id="PS00125">
    <property type="entry name" value="SER_THR_PHOSPHATASE"/>
    <property type="match status" value="1"/>
</dbReference>
<evidence type="ECO:0000259" key="5">
    <source>
        <dbReference type="PROSITE" id="PS50222"/>
    </source>
</evidence>